<dbReference type="Gene3D" id="1.10.1660.10">
    <property type="match status" value="1"/>
</dbReference>
<comment type="caution">
    <text evidence="2">The sequence shown here is derived from an EMBL/GenBank/DDBJ whole genome shotgun (WGS) entry which is preliminary data.</text>
</comment>
<dbReference type="InterPro" id="IPR036594">
    <property type="entry name" value="Meth_synthase_dom"/>
</dbReference>
<dbReference type="Gene3D" id="3.40.50.280">
    <property type="entry name" value="Cobalamin-binding domain"/>
    <property type="match status" value="1"/>
</dbReference>
<dbReference type="Pfam" id="PF13411">
    <property type="entry name" value="MerR_1"/>
    <property type="match status" value="1"/>
</dbReference>
<dbReference type="InterPro" id="IPR000551">
    <property type="entry name" value="MerR-type_HTH_dom"/>
</dbReference>
<dbReference type="Proteomes" id="UP000321234">
    <property type="component" value="Unassembled WGS sequence"/>
</dbReference>
<sequence length="348" mass="35456">MRVPTPNAAPSGVSLGVAAAARRLGVAPATLRTWARRYGLGPSEHESGSHRRYTPEDLARLVVMRRLTLEGVPPVTAAATALSTDPTEAAMALASSAGEGSDTDLEEPDDAVATGDVPAVVALASDLGVWSAVLPADRTPLTRRPSPAGQGALQRAVLAGDSPGAAAAVLAACSARGPLRAWEEVVQPARAALGRRWEATGPGVDSEVLLAAATLEALRALRRPPERTTAVVLLAAAEGEVDSLPLHVLAAAVAAHGVRPWVLAPGLPREAVAAAVRRTGPAAVLVHAEQPVADATAQLGPLPRLRHPVRLVLSGPGWAGAALPPARPVLQAPALPAALEVLLEATEP</sequence>
<dbReference type="SUPFAM" id="SSF46955">
    <property type="entry name" value="Putative DNA-binding domain"/>
    <property type="match status" value="1"/>
</dbReference>
<protein>
    <submittedName>
        <fullName evidence="2">MerR family transcriptional regulator</fullName>
    </submittedName>
</protein>
<dbReference type="SMART" id="SM00422">
    <property type="entry name" value="HTH_MERR"/>
    <property type="match status" value="1"/>
</dbReference>
<dbReference type="InterPro" id="IPR009061">
    <property type="entry name" value="DNA-bd_dom_put_sf"/>
</dbReference>
<dbReference type="GO" id="GO:0006355">
    <property type="term" value="P:regulation of DNA-templated transcription"/>
    <property type="evidence" value="ECO:0007669"/>
    <property type="project" value="InterPro"/>
</dbReference>
<dbReference type="Gene3D" id="1.10.1240.10">
    <property type="entry name" value="Methionine synthase domain"/>
    <property type="match status" value="1"/>
</dbReference>
<evidence type="ECO:0000313" key="2">
    <source>
        <dbReference type="EMBL" id="TXR57842.1"/>
    </source>
</evidence>
<dbReference type="Pfam" id="PF02607">
    <property type="entry name" value="B12-binding_2"/>
    <property type="match status" value="1"/>
</dbReference>
<accession>A0A5C8ZIW6</accession>
<dbReference type="OrthoDB" id="9800334at2"/>
<reference evidence="2 3" key="1">
    <citation type="submission" date="2019-07" db="EMBL/GenBank/DDBJ databases">
        <title>Quadrisphaera sp. strain DD2A genome sequencing and assembly.</title>
        <authorList>
            <person name="Kim I."/>
        </authorList>
    </citation>
    <scope>NUCLEOTIDE SEQUENCE [LARGE SCALE GENOMIC DNA]</scope>
    <source>
        <strain evidence="2 3">DD2A</strain>
    </source>
</reference>
<name>A0A5C8ZIW6_9ACTN</name>
<feature type="domain" description="HTH merR-type" evidence="1">
    <location>
        <begin position="20"/>
        <end position="84"/>
    </location>
</feature>
<dbReference type="EMBL" id="VKAC01000001">
    <property type="protein sequence ID" value="TXR57842.1"/>
    <property type="molecule type" value="Genomic_DNA"/>
</dbReference>
<organism evidence="2 3">
    <name type="scientific">Quadrisphaera setariae</name>
    <dbReference type="NCBI Taxonomy" id="2593304"/>
    <lineage>
        <taxon>Bacteria</taxon>
        <taxon>Bacillati</taxon>
        <taxon>Actinomycetota</taxon>
        <taxon>Actinomycetes</taxon>
        <taxon>Kineosporiales</taxon>
        <taxon>Kineosporiaceae</taxon>
        <taxon>Quadrisphaera</taxon>
    </lineage>
</organism>
<dbReference type="AlphaFoldDB" id="A0A5C8ZIW6"/>
<dbReference type="GO" id="GO:0003677">
    <property type="term" value="F:DNA binding"/>
    <property type="evidence" value="ECO:0007669"/>
    <property type="project" value="InterPro"/>
</dbReference>
<gene>
    <name evidence="2" type="ORF">FMM08_00885</name>
</gene>
<evidence type="ECO:0000313" key="3">
    <source>
        <dbReference type="Proteomes" id="UP000321234"/>
    </source>
</evidence>
<dbReference type="PROSITE" id="PS50937">
    <property type="entry name" value="HTH_MERR_2"/>
    <property type="match status" value="1"/>
</dbReference>
<keyword evidence="3" id="KW-1185">Reference proteome</keyword>
<dbReference type="InterPro" id="IPR003759">
    <property type="entry name" value="Cbl-bd_cap"/>
</dbReference>
<proteinExistence type="predicted"/>
<evidence type="ECO:0000259" key="1">
    <source>
        <dbReference type="PROSITE" id="PS50937"/>
    </source>
</evidence>